<dbReference type="EMBL" id="KN822029">
    <property type="protein sequence ID" value="KIM64316.1"/>
    <property type="molecule type" value="Genomic_DNA"/>
</dbReference>
<feature type="transmembrane region" description="Helical" evidence="1">
    <location>
        <begin position="259"/>
        <end position="276"/>
    </location>
</feature>
<keyword evidence="1" id="KW-0812">Transmembrane</keyword>
<protein>
    <submittedName>
        <fullName evidence="2">Uncharacterized protein</fullName>
    </submittedName>
</protein>
<accession>A0A0C3E8J8</accession>
<reference evidence="3" key="2">
    <citation type="submission" date="2015-01" db="EMBL/GenBank/DDBJ databases">
        <title>Evolutionary Origins and Diversification of the Mycorrhizal Mutualists.</title>
        <authorList>
            <consortium name="DOE Joint Genome Institute"/>
            <consortium name="Mycorrhizal Genomics Consortium"/>
            <person name="Kohler A."/>
            <person name="Kuo A."/>
            <person name="Nagy L.G."/>
            <person name="Floudas D."/>
            <person name="Copeland A."/>
            <person name="Barry K.W."/>
            <person name="Cichocki N."/>
            <person name="Veneault-Fourrey C."/>
            <person name="LaButti K."/>
            <person name="Lindquist E.A."/>
            <person name="Lipzen A."/>
            <person name="Lundell T."/>
            <person name="Morin E."/>
            <person name="Murat C."/>
            <person name="Riley R."/>
            <person name="Ohm R."/>
            <person name="Sun H."/>
            <person name="Tunlid A."/>
            <person name="Henrissat B."/>
            <person name="Grigoriev I.V."/>
            <person name="Hibbett D.S."/>
            <person name="Martin F."/>
        </authorList>
    </citation>
    <scope>NUCLEOTIDE SEQUENCE [LARGE SCALE GENOMIC DNA]</scope>
    <source>
        <strain evidence="3">Foug A</strain>
    </source>
</reference>
<feature type="transmembrane region" description="Helical" evidence="1">
    <location>
        <begin position="98"/>
        <end position="123"/>
    </location>
</feature>
<evidence type="ECO:0000313" key="2">
    <source>
        <dbReference type="EMBL" id="KIM64316.1"/>
    </source>
</evidence>
<name>A0A0C3E8J8_9AGAM</name>
<dbReference type="Proteomes" id="UP000053989">
    <property type="component" value="Unassembled WGS sequence"/>
</dbReference>
<dbReference type="HOGENOM" id="CLU_1005299_0_0_1"/>
<feature type="transmembrane region" description="Helical" evidence="1">
    <location>
        <begin position="143"/>
        <end position="169"/>
    </location>
</feature>
<gene>
    <name evidence="2" type="ORF">SCLCIDRAFT_23650</name>
</gene>
<keyword evidence="1" id="KW-1133">Transmembrane helix</keyword>
<dbReference type="OrthoDB" id="2672479at2759"/>
<keyword evidence="1" id="KW-0472">Membrane</keyword>
<dbReference type="InParanoid" id="A0A0C3E8J8"/>
<dbReference type="AlphaFoldDB" id="A0A0C3E8J8"/>
<evidence type="ECO:0000313" key="3">
    <source>
        <dbReference type="Proteomes" id="UP000053989"/>
    </source>
</evidence>
<sequence>MFGLLLIRHSFQSTGQKDLSSSVLSASSSDPEKNLAVVVWWAAFGTSLFFRPAFELAIRILLLLLLALSLGALYGFLNLTLGHALLRAAHCRGYDVPLLWTMQAGVLGGIAVISPSILLLLAAVPLTLRGKAAKLVLDWRHAVATFVLEMAMSVALSVAAAAVGVLIVLRMTREVDVLDIMRTSRAGALGSSIISVVVVSVVAFLLGPMGLMGVQQRSTRMAVGAAPESAALPSFQIVSDPTSQPCKTNSHSRCTAVEITYYSLAILCVLTVRFLCF</sequence>
<reference evidence="2 3" key="1">
    <citation type="submission" date="2014-04" db="EMBL/GenBank/DDBJ databases">
        <authorList>
            <consortium name="DOE Joint Genome Institute"/>
            <person name="Kuo A."/>
            <person name="Kohler A."/>
            <person name="Nagy L.G."/>
            <person name="Floudas D."/>
            <person name="Copeland A."/>
            <person name="Barry K.W."/>
            <person name="Cichocki N."/>
            <person name="Veneault-Fourrey C."/>
            <person name="LaButti K."/>
            <person name="Lindquist E.A."/>
            <person name="Lipzen A."/>
            <person name="Lundell T."/>
            <person name="Morin E."/>
            <person name="Murat C."/>
            <person name="Sun H."/>
            <person name="Tunlid A."/>
            <person name="Henrissat B."/>
            <person name="Grigoriev I.V."/>
            <person name="Hibbett D.S."/>
            <person name="Martin F."/>
            <person name="Nordberg H.P."/>
            <person name="Cantor M.N."/>
            <person name="Hua S.X."/>
        </authorList>
    </citation>
    <scope>NUCLEOTIDE SEQUENCE [LARGE SCALE GENOMIC DNA]</scope>
    <source>
        <strain evidence="2 3">Foug A</strain>
    </source>
</reference>
<feature type="transmembrane region" description="Helical" evidence="1">
    <location>
        <begin position="60"/>
        <end position="86"/>
    </location>
</feature>
<proteinExistence type="predicted"/>
<keyword evidence="3" id="KW-1185">Reference proteome</keyword>
<organism evidence="2 3">
    <name type="scientific">Scleroderma citrinum Foug A</name>
    <dbReference type="NCBI Taxonomy" id="1036808"/>
    <lineage>
        <taxon>Eukaryota</taxon>
        <taxon>Fungi</taxon>
        <taxon>Dikarya</taxon>
        <taxon>Basidiomycota</taxon>
        <taxon>Agaricomycotina</taxon>
        <taxon>Agaricomycetes</taxon>
        <taxon>Agaricomycetidae</taxon>
        <taxon>Boletales</taxon>
        <taxon>Sclerodermatineae</taxon>
        <taxon>Sclerodermataceae</taxon>
        <taxon>Scleroderma</taxon>
    </lineage>
</organism>
<evidence type="ECO:0000256" key="1">
    <source>
        <dbReference type="SAM" id="Phobius"/>
    </source>
</evidence>
<feature type="transmembrane region" description="Helical" evidence="1">
    <location>
        <begin position="189"/>
        <end position="211"/>
    </location>
</feature>